<evidence type="ECO:0000256" key="5">
    <source>
        <dbReference type="ARBA" id="ARBA00023002"/>
    </source>
</evidence>
<dbReference type="Pfam" id="PF07992">
    <property type="entry name" value="Pyr_redox_2"/>
    <property type="match status" value="1"/>
</dbReference>
<protein>
    <submittedName>
        <fullName evidence="7">FAD-dependent oxidoreductase</fullName>
    </submittedName>
</protein>
<evidence type="ECO:0000256" key="3">
    <source>
        <dbReference type="ARBA" id="ARBA00022630"/>
    </source>
</evidence>
<organism evidence="7 8">
    <name type="scientific">Pseudaquabacterium terrae</name>
    <dbReference type="NCBI Taxonomy" id="2732868"/>
    <lineage>
        <taxon>Bacteria</taxon>
        <taxon>Pseudomonadati</taxon>
        <taxon>Pseudomonadota</taxon>
        <taxon>Betaproteobacteria</taxon>
        <taxon>Burkholderiales</taxon>
        <taxon>Sphaerotilaceae</taxon>
        <taxon>Pseudaquabacterium</taxon>
    </lineage>
</organism>
<dbReference type="PRINTS" id="PR00368">
    <property type="entry name" value="FADPNR"/>
</dbReference>
<dbReference type="RefSeq" id="WP_173126458.1">
    <property type="nucleotide sequence ID" value="NZ_JABRWJ010000006.1"/>
</dbReference>
<accession>A0ABX2ELU5</accession>
<dbReference type="PANTHER" id="PTHR42913">
    <property type="entry name" value="APOPTOSIS-INDUCING FACTOR 1"/>
    <property type="match status" value="1"/>
</dbReference>
<keyword evidence="5" id="KW-0560">Oxidoreductase</keyword>
<dbReference type="InterPro" id="IPR051169">
    <property type="entry name" value="NADH-Q_oxidoreductase"/>
</dbReference>
<name>A0ABX2ELU5_9BURK</name>
<dbReference type="Proteomes" id="UP000737171">
    <property type="component" value="Unassembled WGS sequence"/>
</dbReference>
<evidence type="ECO:0000313" key="8">
    <source>
        <dbReference type="Proteomes" id="UP000737171"/>
    </source>
</evidence>
<dbReference type="InterPro" id="IPR023753">
    <property type="entry name" value="FAD/NAD-binding_dom"/>
</dbReference>
<reference evidence="7 8" key="1">
    <citation type="submission" date="2020-05" db="EMBL/GenBank/DDBJ databases">
        <title>Aquincola sp. isolate from soil.</title>
        <authorList>
            <person name="Han J."/>
            <person name="Kim D.-U."/>
        </authorList>
    </citation>
    <scope>NUCLEOTIDE SEQUENCE [LARGE SCALE GENOMIC DNA]</scope>
    <source>
        <strain evidence="7 8">S2</strain>
    </source>
</reference>
<sequence>MQPRTLVIAGGGFAGTTLAQQLAPRLPAGWQLLVISEESYTTFNPMLAEVVGAAVFPEHVIVPIRALLQHAPATVRFVMGRIGQVDSAARRLRCDTLAGPREIGYEHLVLAIGQRANLALLPGLAEHALPLKLVGDALHIRNRVLQRLAAIELTGDAAQRAALGRFVIVGGGFSGVEVAGSLADFLRSARRYYPRVQAGELSVTLLHDGARLLPELPARLGDAAARSLRRRGIDVRLGARAARVEAEAVELADGTRLATRTVVCTIGTRAQALAETLGLPSERGRLRVAPDASVPGVPGLWAIGDCAALPNAADGGKPCPPTAQFAVAQAQRLADNLLARIAGTPTRAFGHRSKAMMATTGHLKGVALLGRLPLAGLPAWLLWRAVYLLRMPTLGRKLRIWVEWTWGLVFPLDITHLRFTRTADAAAEAPSAAPFQR</sequence>
<dbReference type="InterPro" id="IPR036188">
    <property type="entry name" value="FAD/NAD-bd_sf"/>
</dbReference>
<dbReference type="PANTHER" id="PTHR42913:SF3">
    <property type="entry name" value="64 KDA MITOCHONDRIAL NADH DEHYDROGENASE (EUROFUNG)"/>
    <property type="match status" value="1"/>
</dbReference>
<dbReference type="Gene3D" id="3.50.50.100">
    <property type="match status" value="1"/>
</dbReference>
<dbReference type="PRINTS" id="PR00411">
    <property type="entry name" value="PNDRDTASEI"/>
</dbReference>
<dbReference type="EMBL" id="JABRWJ010000006">
    <property type="protein sequence ID" value="NRF69489.1"/>
    <property type="molecule type" value="Genomic_DNA"/>
</dbReference>
<keyword evidence="8" id="KW-1185">Reference proteome</keyword>
<evidence type="ECO:0000256" key="1">
    <source>
        <dbReference type="ARBA" id="ARBA00001974"/>
    </source>
</evidence>
<evidence type="ECO:0000313" key="7">
    <source>
        <dbReference type="EMBL" id="NRF69489.1"/>
    </source>
</evidence>
<keyword evidence="3" id="KW-0285">Flavoprotein</keyword>
<proteinExistence type="inferred from homology"/>
<evidence type="ECO:0000256" key="4">
    <source>
        <dbReference type="ARBA" id="ARBA00022827"/>
    </source>
</evidence>
<dbReference type="SUPFAM" id="SSF51905">
    <property type="entry name" value="FAD/NAD(P)-binding domain"/>
    <property type="match status" value="1"/>
</dbReference>
<gene>
    <name evidence="7" type="ORF">HLB44_21025</name>
</gene>
<keyword evidence="4" id="KW-0274">FAD</keyword>
<evidence type="ECO:0000259" key="6">
    <source>
        <dbReference type="Pfam" id="PF07992"/>
    </source>
</evidence>
<feature type="domain" description="FAD/NAD(P)-binding" evidence="6">
    <location>
        <begin position="6"/>
        <end position="330"/>
    </location>
</feature>
<comment type="caution">
    <text evidence="7">The sequence shown here is derived from an EMBL/GenBank/DDBJ whole genome shotgun (WGS) entry which is preliminary data.</text>
</comment>
<comment type="cofactor">
    <cofactor evidence="1">
        <name>FAD</name>
        <dbReference type="ChEBI" id="CHEBI:57692"/>
    </cofactor>
</comment>
<evidence type="ECO:0000256" key="2">
    <source>
        <dbReference type="ARBA" id="ARBA00005272"/>
    </source>
</evidence>
<comment type="similarity">
    <text evidence="2">Belongs to the NADH dehydrogenase family.</text>
</comment>